<organism evidence="1 2">
    <name type="scientific">Massilia aurea</name>
    <dbReference type="NCBI Taxonomy" id="373040"/>
    <lineage>
        <taxon>Bacteria</taxon>
        <taxon>Pseudomonadati</taxon>
        <taxon>Pseudomonadota</taxon>
        <taxon>Betaproteobacteria</taxon>
        <taxon>Burkholderiales</taxon>
        <taxon>Oxalobacteraceae</taxon>
        <taxon>Telluria group</taxon>
        <taxon>Massilia</taxon>
    </lineage>
</organism>
<dbReference type="EMBL" id="JSAB01000015">
    <property type="protein sequence ID" value="RNF32429.1"/>
    <property type="molecule type" value="Genomic_DNA"/>
</dbReference>
<proteinExistence type="predicted"/>
<evidence type="ECO:0000313" key="2">
    <source>
        <dbReference type="Proteomes" id="UP000283254"/>
    </source>
</evidence>
<protein>
    <submittedName>
        <fullName evidence="1">Uncharacterized protein</fullName>
    </submittedName>
</protein>
<name>A0A422QQY7_9BURK</name>
<dbReference type="AlphaFoldDB" id="A0A422QQY7"/>
<comment type="caution">
    <text evidence="1">The sequence shown here is derived from an EMBL/GenBank/DDBJ whole genome shotgun (WGS) entry which is preliminary data.</text>
</comment>
<accession>A0A422QQY7</accession>
<dbReference type="OrthoDB" id="1260906at2"/>
<evidence type="ECO:0000313" key="1">
    <source>
        <dbReference type="EMBL" id="RNF32429.1"/>
    </source>
</evidence>
<dbReference type="Proteomes" id="UP000283254">
    <property type="component" value="Unassembled WGS sequence"/>
</dbReference>
<sequence>MARDTWAYREVAVESALDARSGKPRIRPVSGQAFATDMRVQCSRSLLDTARYPVGTRFLLSVRISDRQGGEPFLYAWHGDPVTVMSKAKVASFLQMYRRLRL</sequence>
<keyword evidence="2" id="KW-1185">Reference proteome</keyword>
<gene>
    <name evidence="1" type="ORF">NM04_02020</name>
</gene>
<dbReference type="RefSeq" id="WP_123067888.1">
    <property type="nucleotide sequence ID" value="NZ_JSAB01000015.1"/>
</dbReference>
<reference evidence="1" key="1">
    <citation type="submission" date="2014-10" db="EMBL/GenBank/DDBJ databases">
        <title>Massilia sp. genome.</title>
        <authorList>
            <person name="Xu B."/>
            <person name="Dai L."/>
            <person name="Huang Z."/>
        </authorList>
    </citation>
    <scope>NUCLEOTIDE SEQUENCE [LARGE SCALE GENOMIC DNA]</scope>
    <source>
        <strain evidence="1">CFS-1</strain>
    </source>
</reference>